<keyword evidence="3" id="KW-1185">Reference proteome</keyword>
<proteinExistence type="predicted"/>
<organism evidence="2 3">
    <name type="scientific">Brevibacterium mcbrellneri ATCC 49030</name>
    <dbReference type="NCBI Taxonomy" id="585530"/>
    <lineage>
        <taxon>Bacteria</taxon>
        <taxon>Bacillati</taxon>
        <taxon>Actinomycetota</taxon>
        <taxon>Actinomycetes</taxon>
        <taxon>Micrococcales</taxon>
        <taxon>Brevibacteriaceae</taxon>
        <taxon>Brevibacterium</taxon>
    </lineage>
</organism>
<evidence type="ECO:0000256" key="1">
    <source>
        <dbReference type="SAM" id="MobiDB-lite"/>
    </source>
</evidence>
<protein>
    <submittedName>
        <fullName evidence="2">Uncharacterized protein</fullName>
    </submittedName>
</protein>
<accession>D4YJP7</accession>
<feature type="region of interest" description="Disordered" evidence="1">
    <location>
        <begin position="1"/>
        <end position="43"/>
    </location>
</feature>
<evidence type="ECO:0000313" key="2">
    <source>
        <dbReference type="EMBL" id="EFG48467.1"/>
    </source>
</evidence>
<dbReference type="Proteomes" id="UP000005714">
    <property type="component" value="Unassembled WGS sequence"/>
</dbReference>
<name>D4YJP7_9MICO</name>
<dbReference type="AlphaFoldDB" id="D4YJP7"/>
<comment type="caution">
    <text evidence="2">The sequence shown here is derived from an EMBL/GenBank/DDBJ whole genome shotgun (WGS) entry which is preliminary data.</text>
</comment>
<reference evidence="2 3" key="1">
    <citation type="submission" date="2010-04" db="EMBL/GenBank/DDBJ databases">
        <authorList>
            <person name="Qin X."/>
            <person name="Bachman B."/>
            <person name="Battles P."/>
            <person name="Bell A."/>
            <person name="Bess C."/>
            <person name="Bickham C."/>
            <person name="Chaboub L."/>
            <person name="Chen D."/>
            <person name="Coyle M."/>
            <person name="Deiros D.R."/>
            <person name="Dinh H."/>
            <person name="Forbes L."/>
            <person name="Fowler G."/>
            <person name="Francisco L."/>
            <person name="Fu Q."/>
            <person name="Gubbala S."/>
            <person name="Hale W."/>
            <person name="Han Y."/>
            <person name="Hemphill L."/>
            <person name="Highlander S.K."/>
            <person name="Hirani K."/>
            <person name="Hogues M."/>
            <person name="Jackson L."/>
            <person name="Jakkamsetti A."/>
            <person name="Javaid M."/>
            <person name="Jiang H."/>
            <person name="Korchina V."/>
            <person name="Kovar C."/>
            <person name="Lara F."/>
            <person name="Lee S."/>
            <person name="Mata R."/>
            <person name="Mathew T."/>
            <person name="Moen C."/>
            <person name="Morales K."/>
            <person name="Munidasa M."/>
            <person name="Nazareth L."/>
            <person name="Ngo R."/>
            <person name="Nguyen L."/>
            <person name="Okwuonu G."/>
            <person name="Ongeri F."/>
            <person name="Patil S."/>
            <person name="Petrosino J."/>
            <person name="Pham C."/>
            <person name="Pham P."/>
            <person name="Pu L.-L."/>
            <person name="Puazo M."/>
            <person name="Raj R."/>
            <person name="Reid J."/>
            <person name="Rouhana J."/>
            <person name="Saada N."/>
            <person name="Shang Y."/>
            <person name="Simmons D."/>
            <person name="Thornton R."/>
            <person name="Warren J."/>
            <person name="Weissenberger G."/>
            <person name="Zhang J."/>
            <person name="Zhang L."/>
            <person name="Zhou C."/>
            <person name="Zhu D."/>
            <person name="Muzny D."/>
            <person name="Worley K."/>
            <person name="Gibbs R."/>
        </authorList>
    </citation>
    <scope>NUCLEOTIDE SEQUENCE [LARGE SCALE GENOMIC DNA]</scope>
    <source>
        <strain evidence="2 3">ATCC 49030</strain>
    </source>
</reference>
<sequence>MKPKIDNPEESTSPENTKPKNKHLRTKGAVGHRVMTSGSPETKGQVCHRVLEVRRVVKKP</sequence>
<evidence type="ECO:0000313" key="3">
    <source>
        <dbReference type="Proteomes" id="UP000005714"/>
    </source>
</evidence>
<gene>
    <name evidence="2" type="ORF">HMPREF0183_0157</name>
</gene>
<dbReference type="EMBL" id="ADNU01000008">
    <property type="protein sequence ID" value="EFG48467.1"/>
    <property type="molecule type" value="Genomic_DNA"/>
</dbReference>